<reference evidence="3" key="1">
    <citation type="submission" date="2018-12" db="EMBL/GenBank/DDBJ databases">
        <title>Tengunoibacter tsumagoiensis gen. nov., sp. nov., Dictyobacter kobayashii sp. nov., D. alpinus sp. nov., and D. joshuensis sp. nov. and description of Dictyobacteraceae fam. nov. within the order Ktedonobacterales isolated from Tengu-no-mugimeshi.</title>
        <authorList>
            <person name="Wang C.M."/>
            <person name="Zheng Y."/>
            <person name="Sakai Y."/>
            <person name="Toyoda A."/>
            <person name="Minakuchi Y."/>
            <person name="Abe K."/>
            <person name="Yokota A."/>
            <person name="Yabe S."/>
        </authorList>
    </citation>
    <scope>NUCLEOTIDE SEQUENCE [LARGE SCALE GENOMIC DNA]</scope>
    <source>
        <strain evidence="3">S-27</strain>
    </source>
</reference>
<organism evidence="2 3">
    <name type="scientific">Dictyobacter aurantiacus</name>
    <dbReference type="NCBI Taxonomy" id="1936993"/>
    <lineage>
        <taxon>Bacteria</taxon>
        <taxon>Bacillati</taxon>
        <taxon>Chloroflexota</taxon>
        <taxon>Ktedonobacteria</taxon>
        <taxon>Ktedonobacterales</taxon>
        <taxon>Dictyobacteraceae</taxon>
        <taxon>Dictyobacter</taxon>
    </lineage>
</organism>
<dbReference type="SUPFAM" id="SSF50156">
    <property type="entry name" value="PDZ domain-like"/>
    <property type="match status" value="1"/>
</dbReference>
<dbReference type="Gene3D" id="2.30.42.10">
    <property type="match status" value="1"/>
</dbReference>
<dbReference type="InterPro" id="IPR001478">
    <property type="entry name" value="PDZ"/>
</dbReference>
<dbReference type="InterPro" id="IPR036034">
    <property type="entry name" value="PDZ_sf"/>
</dbReference>
<evidence type="ECO:0000313" key="2">
    <source>
        <dbReference type="EMBL" id="GCE09692.1"/>
    </source>
</evidence>
<dbReference type="InterPro" id="IPR001969">
    <property type="entry name" value="Aspartic_peptidase_AS"/>
</dbReference>
<dbReference type="Pfam" id="PF00595">
    <property type="entry name" value="PDZ"/>
    <property type="match status" value="1"/>
</dbReference>
<keyword evidence="3" id="KW-1185">Reference proteome</keyword>
<sequence length="380" mass="41451">MTVQQHGCISLYLSHDRPFVELEVRTDCGYIRKARFLVDTAGGALILTEALARDLELVFEDEAVSCLGKHIFRRVRPPRLLVGPCELELAQISALMAVGTSSLFPGEDLNGILPGFLLSRYCVLLDYTMGTFSLSPGSAMATRGEPVPISFHPNSYFPCVEATIGGEQYSLLLDTGASCTMLSDGVMGKWVRQFPAWPRASCAVGAANMGVPGEEHATMMRVPLMTLGSVLLKNITVVSHPGSTCEEAHLKHMSAPMMGALAGNVLRQFRIEIDYMHAMSYWEWNDDAYPYDMDMVGLTLALNADSSYRIAAISDGNYACVRRSVRVGDRLLQVNGLKMTGLPLSMAVDALRGSPGQRHTLLLEREGELRSVSVATGRIV</sequence>
<dbReference type="OrthoDB" id="145741at2"/>
<protein>
    <recommendedName>
        <fullName evidence="1">PDZ domain-containing protein</fullName>
    </recommendedName>
</protein>
<name>A0A401ZSB4_9CHLR</name>
<feature type="domain" description="PDZ" evidence="1">
    <location>
        <begin position="296"/>
        <end position="366"/>
    </location>
</feature>
<evidence type="ECO:0000259" key="1">
    <source>
        <dbReference type="PROSITE" id="PS50106"/>
    </source>
</evidence>
<dbReference type="InterPro" id="IPR021109">
    <property type="entry name" value="Peptidase_aspartic_dom_sf"/>
</dbReference>
<dbReference type="Proteomes" id="UP000287224">
    <property type="component" value="Unassembled WGS sequence"/>
</dbReference>
<dbReference type="EMBL" id="BIFQ01000002">
    <property type="protein sequence ID" value="GCE09692.1"/>
    <property type="molecule type" value="Genomic_DNA"/>
</dbReference>
<dbReference type="PROSITE" id="PS00141">
    <property type="entry name" value="ASP_PROTEASE"/>
    <property type="match status" value="1"/>
</dbReference>
<comment type="caution">
    <text evidence="2">The sequence shown here is derived from an EMBL/GenBank/DDBJ whole genome shotgun (WGS) entry which is preliminary data.</text>
</comment>
<evidence type="ECO:0000313" key="3">
    <source>
        <dbReference type="Proteomes" id="UP000287224"/>
    </source>
</evidence>
<dbReference type="PROSITE" id="PS50106">
    <property type="entry name" value="PDZ"/>
    <property type="match status" value="1"/>
</dbReference>
<dbReference type="AlphaFoldDB" id="A0A401ZSB4"/>
<accession>A0A401ZSB4</accession>
<dbReference type="GO" id="GO:0006508">
    <property type="term" value="P:proteolysis"/>
    <property type="evidence" value="ECO:0007669"/>
    <property type="project" value="InterPro"/>
</dbReference>
<gene>
    <name evidence="2" type="ORF">KDAU_70210</name>
</gene>
<dbReference type="GO" id="GO:0004190">
    <property type="term" value="F:aspartic-type endopeptidase activity"/>
    <property type="evidence" value="ECO:0007669"/>
    <property type="project" value="InterPro"/>
</dbReference>
<dbReference type="RefSeq" id="WP_126602353.1">
    <property type="nucleotide sequence ID" value="NZ_BIFQ01000002.1"/>
</dbReference>
<dbReference type="Gene3D" id="2.40.70.10">
    <property type="entry name" value="Acid Proteases"/>
    <property type="match status" value="1"/>
</dbReference>
<proteinExistence type="predicted"/>
<dbReference type="SUPFAM" id="SSF50630">
    <property type="entry name" value="Acid proteases"/>
    <property type="match status" value="1"/>
</dbReference>